<reference evidence="1 2" key="1">
    <citation type="submission" date="2017-12" db="EMBL/GenBank/DDBJ databases">
        <title>High-resolution comparative analysis of great ape genomes.</title>
        <authorList>
            <person name="Pollen A."/>
            <person name="Hastie A."/>
            <person name="Hormozdiari F."/>
            <person name="Dougherty M."/>
            <person name="Liu R."/>
            <person name="Chaisson M."/>
            <person name="Hoppe E."/>
            <person name="Hill C."/>
            <person name="Pang A."/>
            <person name="Hillier L."/>
            <person name="Baker C."/>
            <person name="Armstrong J."/>
            <person name="Shendure J."/>
            <person name="Paten B."/>
            <person name="Wilson R."/>
            <person name="Chao H."/>
            <person name="Schneider V."/>
            <person name="Ventura M."/>
            <person name="Kronenberg Z."/>
            <person name="Murali S."/>
            <person name="Gordon D."/>
            <person name="Cantsilieris S."/>
            <person name="Munson K."/>
            <person name="Nelson B."/>
            <person name="Raja A."/>
            <person name="Underwood J."/>
            <person name="Diekhans M."/>
            <person name="Fiddes I."/>
            <person name="Haussler D."/>
            <person name="Eichler E."/>
        </authorList>
    </citation>
    <scope>NUCLEOTIDE SEQUENCE [LARGE SCALE GENOMIC DNA]</scope>
    <source>
        <strain evidence="1">Yerkes chimp pedigree #C0471</strain>
    </source>
</reference>
<proteinExistence type="predicted"/>
<protein>
    <submittedName>
        <fullName evidence="1">UTRN isoform 15</fullName>
    </submittedName>
</protein>
<gene>
    <name evidence="1" type="ORF">CK820_G0000077</name>
</gene>
<dbReference type="Gene3D" id="1.20.58.60">
    <property type="match status" value="1"/>
</dbReference>
<evidence type="ECO:0000313" key="1">
    <source>
        <dbReference type="EMBL" id="PNI86898.1"/>
    </source>
</evidence>
<feature type="non-terminal residue" evidence="1">
    <location>
        <position position="66"/>
    </location>
</feature>
<accession>A0A2J8PSA9</accession>
<name>A0A2J8PSA9_PANTR</name>
<dbReference type="SUPFAM" id="SSF46966">
    <property type="entry name" value="Spectrin repeat"/>
    <property type="match status" value="1"/>
</dbReference>
<dbReference type="AlphaFoldDB" id="A0A2J8PSA9"/>
<dbReference type="EMBL" id="NBAG03000210">
    <property type="protein sequence ID" value="PNI86898.1"/>
    <property type="molecule type" value="Genomic_DNA"/>
</dbReference>
<evidence type="ECO:0000313" key="2">
    <source>
        <dbReference type="Proteomes" id="UP000236370"/>
    </source>
</evidence>
<organism evidence="1 2">
    <name type="scientific">Pan troglodytes</name>
    <name type="common">Chimpanzee</name>
    <dbReference type="NCBI Taxonomy" id="9598"/>
    <lineage>
        <taxon>Eukaryota</taxon>
        <taxon>Metazoa</taxon>
        <taxon>Chordata</taxon>
        <taxon>Craniata</taxon>
        <taxon>Vertebrata</taxon>
        <taxon>Euteleostomi</taxon>
        <taxon>Mammalia</taxon>
        <taxon>Eutheria</taxon>
        <taxon>Euarchontoglires</taxon>
        <taxon>Primates</taxon>
        <taxon>Haplorrhini</taxon>
        <taxon>Catarrhini</taxon>
        <taxon>Hominidae</taxon>
        <taxon>Pan</taxon>
    </lineage>
</organism>
<dbReference type="SMR" id="A0A2J8PSA9"/>
<dbReference type="Proteomes" id="UP000236370">
    <property type="component" value="Unassembled WGS sequence"/>
</dbReference>
<comment type="caution">
    <text evidence="1">The sequence shown here is derived from an EMBL/GenBank/DDBJ whole genome shotgun (WGS) entry which is preliminary data.</text>
</comment>
<sequence length="66" mass="7762">MIGLNFNLRELLTKFEKDIQAEIDAHNDIFKSIDGNRQKMVKALGNSEEATMLQHRLDDMNQRWND</sequence>